<feature type="compositionally biased region" description="Basic residues" evidence="1">
    <location>
        <begin position="121"/>
        <end position="132"/>
    </location>
</feature>
<comment type="caution">
    <text evidence="4">The sequence shown here is derived from an EMBL/GenBank/DDBJ whole genome shotgun (WGS) entry which is preliminary data.</text>
</comment>
<feature type="chain" id="PRO_5012902538" description="Transmembrane protein" evidence="3">
    <location>
        <begin position="19"/>
        <end position="144"/>
    </location>
</feature>
<dbReference type="GeneID" id="40312277"/>
<dbReference type="EMBL" id="NWUJ01000007">
    <property type="protein sequence ID" value="PFH34199.1"/>
    <property type="molecule type" value="Genomic_DNA"/>
</dbReference>
<keyword evidence="2" id="KW-1133">Transmembrane helix</keyword>
<evidence type="ECO:0000256" key="1">
    <source>
        <dbReference type="SAM" id="MobiDB-lite"/>
    </source>
</evidence>
<sequence>MKVSAFLVLLCCGLCVHATPARCTKRRKKESSVDDLDEDELRVPCSKPHKWSPDTQTDVGAVSSVVGALAVLLGYVLNRGGALDETEAEAQAREAGGPVVGAVGATALAYGLMNLYLARRRARRRASRRQQQRSKPPGVPRNRR</sequence>
<dbReference type="AlphaFoldDB" id="A0A2A9M8F1"/>
<accession>A0A2A9M8F1</accession>
<evidence type="ECO:0000313" key="5">
    <source>
        <dbReference type="Proteomes" id="UP000224006"/>
    </source>
</evidence>
<reference evidence="4 5" key="1">
    <citation type="submission" date="2017-09" db="EMBL/GenBank/DDBJ databases">
        <title>Genome sequencing of Besnoitia besnoiti strain Bb-Ger1.</title>
        <authorList>
            <person name="Schares G."/>
            <person name="Venepally P."/>
            <person name="Lorenzi H.A."/>
        </authorList>
    </citation>
    <scope>NUCLEOTIDE SEQUENCE [LARGE SCALE GENOMIC DNA]</scope>
    <source>
        <strain evidence="4 5">Bb-Ger1</strain>
    </source>
</reference>
<evidence type="ECO:0000256" key="2">
    <source>
        <dbReference type="SAM" id="Phobius"/>
    </source>
</evidence>
<feature type="region of interest" description="Disordered" evidence="1">
    <location>
        <begin position="121"/>
        <end position="144"/>
    </location>
</feature>
<proteinExistence type="predicted"/>
<evidence type="ECO:0008006" key="6">
    <source>
        <dbReference type="Google" id="ProtNLM"/>
    </source>
</evidence>
<evidence type="ECO:0000313" key="4">
    <source>
        <dbReference type="EMBL" id="PFH34199.1"/>
    </source>
</evidence>
<gene>
    <name evidence="4" type="ORF">BESB_073510</name>
</gene>
<keyword evidence="2" id="KW-0472">Membrane</keyword>
<feature type="transmembrane region" description="Helical" evidence="2">
    <location>
        <begin position="99"/>
        <end position="118"/>
    </location>
</feature>
<name>A0A2A9M8F1_BESBE</name>
<keyword evidence="5" id="KW-1185">Reference proteome</keyword>
<keyword evidence="2" id="KW-0812">Transmembrane</keyword>
<feature type="signal peptide" evidence="3">
    <location>
        <begin position="1"/>
        <end position="18"/>
    </location>
</feature>
<dbReference type="VEuPathDB" id="ToxoDB:BESB_073510"/>
<dbReference type="Proteomes" id="UP000224006">
    <property type="component" value="Unassembled WGS sequence"/>
</dbReference>
<dbReference type="KEGG" id="bbes:BESB_073510"/>
<organism evidence="4 5">
    <name type="scientific">Besnoitia besnoiti</name>
    <name type="common">Apicomplexan protozoan</name>
    <dbReference type="NCBI Taxonomy" id="94643"/>
    <lineage>
        <taxon>Eukaryota</taxon>
        <taxon>Sar</taxon>
        <taxon>Alveolata</taxon>
        <taxon>Apicomplexa</taxon>
        <taxon>Conoidasida</taxon>
        <taxon>Coccidia</taxon>
        <taxon>Eucoccidiorida</taxon>
        <taxon>Eimeriorina</taxon>
        <taxon>Sarcocystidae</taxon>
        <taxon>Besnoitia</taxon>
    </lineage>
</organism>
<keyword evidence="3" id="KW-0732">Signal</keyword>
<protein>
    <recommendedName>
        <fullName evidence="6">Transmembrane protein</fullName>
    </recommendedName>
</protein>
<evidence type="ECO:0000256" key="3">
    <source>
        <dbReference type="SAM" id="SignalP"/>
    </source>
</evidence>
<dbReference type="RefSeq" id="XP_029218208.1">
    <property type="nucleotide sequence ID" value="XM_029365724.1"/>
</dbReference>